<dbReference type="RefSeq" id="WP_391540781.1">
    <property type="nucleotide sequence ID" value="NZ_CP021983.2"/>
</dbReference>
<reference evidence="3 4" key="1">
    <citation type="journal article" date="2016" name="Biochim. Biophys. Acta">
        <title>Characterization of red-shifted phycobilisomes isolated from the chlorophyll f-containing cyanobacterium Halomicronema hongdechloris.</title>
        <authorList>
            <person name="Li Y."/>
            <person name="Lin Y."/>
            <person name="Garvey C.J."/>
            <person name="Birch D."/>
            <person name="Corkery R.W."/>
            <person name="Loughlin P.C."/>
            <person name="Scheer H."/>
            <person name="Willows R.D."/>
            <person name="Chen M."/>
        </authorList>
    </citation>
    <scope>NUCLEOTIDE SEQUENCE [LARGE SCALE GENOMIC DNA]</scope>
    <source>
        <strain evidence="3 4">C2206</strain>
    </source>
</reference>
<evidence type="ECO:0000256" key="1">
    <source>
        <dbReference type="SAM" id="MobiDB-lite"/>
    </source>
</evidence>
<feature type="region of interest" description="Disordered" evidence="1">
    <location>
        <begin position="1"/>
        <end position="32"/>
    </location>
</feature>
<dbReference type="InterPro" id="IPR017894">
    <property type="entry name" value="HTH_IS21_transposase_type"/>
</dbReference>
<evidence type="ECO:0000313" key="3">
    <source>
        <dbReference type="EMBL" id="ASC71024.1"/>
    </source>
</evidence>
<dbReference type="KEGG" id="hhg:XM38_019730"/>
<dbReference type="GO" id="GO:0003677">
    <property type="term" value="F:DNA binding"/>
    <property type="evidence" value="ECO:0007669"/>
    <property type="project" value="InterPro"/>
</dbReference>
<sequence length="302" mass="34262">MQQSLRRVEQATLAPQDNTSAQPPTPVLLVPNQAAESKRDQRLERYEQVHALRQQGYQIKDIAHHLGMGKRTVYTYLSHETFPEWQPPIRRRGSGLDPYKGYLLEQWQQGQQQTKQLFIDIQKQGYQGSYATVARYTRQLRQSPPQAQPPPETLNDFPGRGPAPQNQTASSTSLSARRAAWLLLQRAESLTTEQKQTLEHLYQQPELTDAITLAQGFIELVRQRLPEDLDGWLAKAANSSVKVFQTFAKGLKEDYDAVKAGLTLEVSNGPVEGLNNRLKMLKRQMFGRAGLDLLAKRFILTS</sequence>
<feature type="domain" description="HTH IS21-type" evidence="2">
    <location>
        <begin position="44"/>
        <end position="107"/>
    </location>
</feature>
<dbReference type="PANTHER" id="PTHR33498:SF1">
    <property type="entry name" value="TRANSPOSASE FOR INSERTION SEQUENCE ELEMENT IS1557"/>
    <property type="match status" value="1"/>
</dbReference>
<protein>
    <recommendedName>
        <fullName evidence="2">HTH IS21-type domain-containing protein</fullName>
    </recommendedName>
</protein>
<dbReference type="PROSITE" id="PS50531">
    <property type="entry name" value="HTH_IS21"/>
    <property type="match status" value="1"/>
</dbReference>
<evidence type="ECO:0000313" key="4">
    <source>
        <dbReference type="Proteomes" id="UP000191901"/>
    </source>
</evidence>
<dbReference type="EMBL" id="CP021983">
    <property type="protein sequence ID" value="ASC71024.1"/>
    <property type="molecule type" value="Genomic_DNA"/>
</dbReference>
<evidence type="ECO:0000259" key="2">
    <source>
        <dbReference type="PROSITE" id="PS50531"/>
    </source>
</evidence>
<gene>
    <name evidence="3" type="ORF">XM38_019730</name>
</gene>
<dbReference type="InterPro" id="IPR006120">
    <property type="entry name" value="Resolvase_HTH_dom"/>
</dbReference>
<dbReference type="AlphaFoldDB" id="A0A1Z3HL44"/>
<dbReference type="Proteomes" id="UP000191901">
    <property type="component" value="Chromosome"/>
</dbReference>
<dbReference type="Pfam" id="PF01610">
    <property type="entry name" value="DDE_Tnp_ISL3"/>
    <property type="match status" value="1"/>
</dbReference>
<name>A0A1Z3HL44_9CYAN</name>
<dbReference type="GO" id="GO:0000150">
    <property type="term" value="F:DNA strand exchange activity"/>
    <property type="evidence" value="ECO:0007669"/>
    <property type="project" value="InterPro"/>
</dbReference>
<dbReference type="Gene3D" id="1.10.10.60">
    <property type="entry name" value="Homeodomain-like"/>
    <property type="match status" value="1"/>
</dbReference>
<dbReference type="InterPro" id="IPR002560">
    <property type="entry name" value="Transposase_DDE"/>
</dbReference>
<feature type="region of interest" description="Disordered" evidence="1">
    <location>
        <begin position="141"/>
        <end position="171"/>
    </location>
</feature>
<organism evidence="3 4">
    <name type="scientific">Halomicronema hongdechloris C2206</name>
    <dbReference type="NCBI Taxonomy" id="1641165"/>
    <lineage>
        <taxon>Bacteria</taxon>
        <taxon>Bacillati</taxon>
        <taxon>Cyanobacteriota</taxon>
        <taxon>Cyanophyceae</taxon>
        <taxon>Nodosilineales</taxon>
        <taxon>Nodosilineaceae</taxon>
        <taxon>Halomicronema</taxon>
    </lineage>
</organism>
<feature type="compositionally biased region" description="Polar residues" evidence="1">
    <location>
        <begin position="13"/>
        <end position="22"/>
    </location>
</feature>
<dbReference type="Pfam" id="PF02796">
    <property type="entry name" value="HTH_7"/>
    <property type="match status" value="1"/>
</dbReference>
<dbReference type="InterPro" id="IPR047951">
    <property type="entry name" value="Transpos_ISL3"/>
</dbReference>
<accession>A0A1Z3HL44</accession>
<keyword evidence="4" id="KW-1185">Reference proteome</keyword>
<proteinExistence type="predicted"/>
<dbReference type="PANTHER" id="PTHR33498">
    <property type="entry name" value="TRANSPOSASE FOR INSERTION SEQUENCE ELEMENT IS1557"/>
    <property type="match status" value="1"/>
</dbReference>